<name>A2ERQ0_TRIV3</name>
<dbReference type="InParanoid" id="A2ERQ0"/>
<dbReference type="SMR" id="A2ERQ0"/>
<keyword evidence="4" id="KW-1185">Reference proteome</keyword>
<dbReference type="InterPro" id="IPR008979">
    <property type="entry name" value="Galactose-bd-like_sf"/>
</dbReference>
<dbReference type="EMBL" id="DS113468">
    <property type="protein sequence ID" value="EAY04702.1"/>
    <property type="molecule type" value="Genomic_DNA"/>
</dbReference>
<proteinExistence type="predicted"/>
<dbReference type="PROSITE" id="PS50022">
    <property type="entry name" value="FA58C_3"/>
    <property type="match status" value="1"/>
</dbReference>
<reference evidence="3" key="1">
    <citation type="submission" date="2006-10" db="EMBL/GenBank/DDBJ databases">
        <authorList>
            <person name="Amadeo P."/>
            <person name="Zhao Q."/>
            <person name="Wortman J."/>
            <person name="Fraser-Liggett C."/>
            <person name="Carlton J."/>
        </authorList>
    </citation>
    <scope>NUCLEOTIDE SEQUENCE</scope>
    <source>
        <strain evidence="3">G3</strain>
    </source>
</reference>
<dbReference type="Gene3D" id="2.60.120.260">
    <property type="entry name" value="Galactose-binding domain-like"/>
    <property type="match status" value="1"/>
</dbReference>
<organism evidence="3 4">
    <name type="scientific">Trichomonas vaginalis (strain ATCC PRA-98 / G3)</name>
    <dbReference type="NCBI Taxonomy" id="412133"/>
    <lineage>
        <taxon>Eukaryota</taxon>
        <taxon>Metamonada</taxon>
        <taxon>Parabasalia</taxon>
        <taxon>Trichomonadida</taxon>
        <taxon>Trichomonadidae</taxon>
        <taxon>Trichomonas</taxon>
    </lineage>
</organism>
<evidence type="ECO:0000256" key="1">
    <source>
        <dbReference type="SAM" id="Coils"/>
    </source>
</evidence>
<dbReference type="SUPFAM" id="SSF54695">
    <property type="entry name" value="POZ domain"/>
    <property type="match status" value="1"/>
</dbReference>
<evidence type="ECO:0000313" key="4">
    <source>
        <dbReference type="Proteomes" id="UP000001542"/>
    </source>
</evidence>
<feature type="coiled-coil region" evidence="1">
    <location>
        <begin position="276"/>
        <end position="328"/>
    </location>
</feature>
<dbReference type="KEGG" id="tva:4762565"/>
<keyword evidence="1" id="KW-0175">Coiled coil</keyword>
<dbReference type="InterPro" id="IPR000421">
    <property type="entry name" value="FA58C"/>
</dbReference>
<dbReference type="Proteomes" id="UP000001542">
    <property type="component" value="Unassembled WGS sequence"/>
</dbReference>
<feature type="domain" description="F5/8 type C" evidence="2">
    <location>
        <begin position="378"/>
        <end position="530"/>
    </location>
</feature>
<evidence type="ECO:0000259" key="2">
    <source>
        <dbReference type="PROSITE" id="PS50022"/>
    </source>
</evidence>
<sequence length="534" mass="60601">MSSQQSQLKEDFTILFGGKKFPVVKFKASLYSRKFRELVAGTDLTSLTIDVPIKEDYFVQFVNAIQGEEYTITSESVYDLFSLSLIWKVDTLYSELRSFIDEGPDISMVIKKLLSTDQKLVEGLDEIIALNFDRALKNDKFANLPLEFILKCVDNPNIKIKDQSNYFKFVQKMLQMHGKPASALSKGIDFYYLTRDEAIAFLDNPNLDPVIAADTLIKLTKLYVSETTLIESKIEKMYNSVSQMHSPSTSVDTILKCIDLLMDDITGLVQKVNSGAKTFKNDVSEIETRLVSMEKRAKDERRKQDKEIEDFRGQLKILENKYEQTKEIISEQAVPGSPKSPKSPQKSLIIDEQETETPLANRHLTNISFNAEEPLNGVLSSLAQLANGNVSENGIVKITSSSSDHGCPWQVADRGWNNYWFSQNKAGQFILFDFMQRQIVVNKYTIKTIKFSEDSCHLKTWAIEASNDLINWAILDERDTNELNGSNKVVSFDCQSGNNVSYRYVRLRMTGPNARGDNLLALNNMEFFGVLVDL</sequence>
<protein>
    <recommendedName>
        <fullName evidence="2">F5/8 type C domain-containing protein</fullName>
    </recommendedName>
</protein>
<dbReference type="OrthoDB" id="19132at2759"/>
<dbReference type="SUPFAM" id="SSF49785">
    <property type="entry name" value="Galactose-binding domain-like"/>
    <property type="match status" value="1"/>
</dbReference>
<dbReference type="AlphaFoldDB" id="A2ERQ0"/>
<dbReference type="SUPFAM" id="SSF58100">
    <property type="entry name" value="Bacterial hemolysins"/>
    <property type="match status" value="1"/>
</dbReference>
<reference evidence="3" key="2">
    <citation type="journal article" date="2007" name="Science">
        <title>Draft genome sequence of the sexually transmitted pathogen Trichomonas vaginalis.</title>
        <authorList>
            <person name="Carlton J.M."/>
            <person name="Hirt R.P."/>
            <person name="Silva J.C."/>
            <person name="Delcher A.L."/>
            <person name="Schatz M."/>
            <person name="Zhao Q."/>
            <person name="Wortman J.R."/>
            <person name="Bidwell S.L."/>
            <person name="Alsmark U.C.M."/>
            <person name="Besteiro S."/>
            <person name="Sicheritz-Ponten T."/>
            <person name="Noel C.J."/>
            <person name="Dacks J.B."/>
            <person name="Foster P.G."/>
            <person name="Simillion C."/>
            <person name="Van de Peer Y."/>
            <person name="Miranda-Saavedra D."/>
            <person name="Barton G.J."/>
            <person name="Westrop G.D."/>
            <person name="Mueller S."/>
            <person name="Dessi D."/>
            <person name="Fiori P.L."/>
            <person name="Ren Q."/>
            <person name="Paulsen I."/>
            <person name="Zhang H."/>
            <person name="Bastida-Corcuera F.D."/>
            <person name="Simoes-Barbosa A."/>
            <person name="Brown M.T."/>
            <person name="Hayes R.D."/>
            <person name="Mukherjee M."/>
            <person name="Okumura C.Y."/>
            <person name="Schneider R."/>
            <person name="Smith A.J."/>
            <person name="Vanacova S."/>
            <person name="Villalvazo M."/>
            <person name="Haas B.J."/>
            <person name="Pertea M."/>
            <person name="Feldblyum T.V."/>
            <person name="Utterback T.R."/>
            <person name="Shu C.L."/>
            <person name="Osoegawa K."/>
            <person name="de Jong P.J."/>
            <person name="Hrdy I."/>
            <person name="Horvathova L."/>
            <person name="Zubacova Z."/>
            <person name="Dolezal P."/>
            <person name="Malik S.B."/>
            <person name="Logsdon J.M. Jr."/>
            <person name="Henze K."/>
            <person name="Gupta A."/>
            <person name="Wang C.C."/>
            <person name="Dunne R.L."/>
            <person name="Upcroft J.A."/>
            <person name="Upcroft P."/>
            <person name="White O."/>
            <person name="Salzberg S.L."/>
            <person name="Tang P."/>
            <person name="Chiu C.-H."/>
            <person name="Lee Y.-S."/>
            <person name="Embley T.M."/>
            <person name="Coombs G.H."/>
            <person name="Mottram J.C."/>
            <person name="Tachezy J."/>
            <person name="Fraser-Liggett C.M."/>
            <person name="Johnson P.J."/>
        </authorList>
    </citation>
    <scope>NUCLEOTIDE SEQUENCE [LARGE SCALE GENOMIC DNA]</scope>
    <source>
        <strain evidence="3">G3</strain>
    </source>
</reference>
<dbReference type="RefSeq" id="XP_001316925.1">
    <property type="nucleotide sequence ID" value="XM_001316890.1"/>
</dbReference>
<gene>
    <name evidence="3" type="ORF">TVAG_475000</name>
</gene>
<dbReference type="VEuPathDB" id="TrichDB:TVAG_475000"/>
<dbReference type="InterPro" id="IPR011333">
    <property type="entry name" value="SKP1/BTB/POZ_sf"/>
</dbReference>
<dbReference type="Gene3D" id="3.30.710.10">
    <property type="entry name" value="Potassium Channel Kv1.1, Chain A"/>
    <property type="match status" value="1"/>
</dbReference>
<evidence type="ECO:0000313" key="3">
    <source>
        <dbReference type="EMBL" id="EAY04702.1"/>
    </source>
</evidence>
<dbReference type="VEuPathDB" id="TrichDB:TVAGG3_0344690"/>
<accession>A2ERQ0</accession>